<dbReference type="InterPro" id="IPR024134">
    <property type="entry name" value="SOD_Cu/Zn_/chaperone"/>
</dbReference>
<evidence type="ECO:0000256" key="1">
    <source>
        <dbReference type="ARBA" id="ARBA00010457"/>
    </source>
</evidence>
<proteinExistence type="inferred from homology"/>
<dbReference type="PROSITE" id="PS51257">
    <property type="entry name" value="PROKAR_LIPOPROTEIN"/>
    <property type="match status" value="1"/>
</dbReference>
<dbReference type="SUPFAM" id="SSF49329">
    <property type="entry name" value="Cu,Zn superoxide dismutase-like"/>
    <property type="match status" value="1"/>
</dbReference>
<accession>A0A1I6PV70</accession>
<dbReference type="GO" id="GO:0006801">
    <property type="term" value="P:superoxide metabolic process"/>
    <property type="evidence" value="ECO:0007669"/>
    <property type="project" value="InterPro"/>
</dbReference>
<sequence>MIRFACTAATLTFALAACGSPESPQEPADAPATTPATGAPAAAGAAMRAVAVLRTAAGEAAGTATATSTDGQTMLTLNVEGLAPGQHGVHVHMTGRCDPPAFESAGGHWNPSGAQHGLENPQGQHAGDMPNLTVGADGQGTLEYRLEGAFDGLLDADGSAFVVHASADDQRTDPSGDSGDRIACGVFERG</sequence>
<dbReference type="GO" id="GO:0005507">
    <property type="term" value="F:copper ion binding"/>
    <property type="evidence" value="ECO:0007669"/>
    <property type="project" value="InterPro"/>
</dbReference>
<evidence type="ECO:0000313" key="5">
    <source>
        <dbReference type="EMBL" id="SFS43935.1"/>
    </source>
</evidence>
<dbReference type="RefSeq" id="WP_092307986.1">
    <property type="nucleotide sequence ID" value="NZ_FOZV01000002.1"/>
</dbReference>
<reference evidence="6" key="1">
    <citation type="submission" date="2016-10" db="EMBL/GenBank/DDBJ databases">
        <authorList>
            <person name="Varghese N."/>
            <person name="Submissions S."/>
        </authorList>
    </citation>
    <scope>NUCLEOTIDE SEQUENCE [LARGE SCALE GENOMIC DNA]</scope>
    <source>
        <strain evidence="6">CGMCC 1.10683</strain>
    </source>
</reference>
<organism evidence="5 6">
    <name type="scientific">Brevundimonas viscosa</name>
    <dbReference type="NCBI Taxonomy" id="871741"/>
    <lineage>
        <taxon>Bacteria</taxon>
        <taxon>Pseudomonadati</taxon>
        <taxon>Pseudomonadota</taxon>
        <taxon>Alphaproteobacteria</taxon>
        <taxon>Caulobacterales</taxon>
        <taxon>Caulobacteraceae</taxon>
        <taxon>Brevundimonas</taxon>
    </lineage>
</organism>
<keyword evidence="3" id="KW-0732">Signal</keyword>
<dbReference type="PANTHER" id="PTHR10003">
    <property type="entry name" value="SUPEROXIDE DISMUTASE CU-ZN -RELATED"/>
    <property type="match status" value="1"/>
</dbReference>
<name>A0A1I6PV70_9CAUL</name>
<evidence type="ECO:0000313" key="6">
    <source>
        <dbReference type="Proteomes" id="UP000198788"/>
    </source>
</evidence>
<dbReference type="InterPro" id="IPR001424">
    <property type="entry name" value="SOD_Cu_Zn_dom"/>
</dbReference>
<comment type="similarity">
    <text evidence="1">Belongs to the Cu-Zn superoxide dismutase family.</text>
</comment>
<feature type="domain" description="Superoxide dismutase copper/zinc binding" evidence="4">
    <location>
        <begin position="62"/>
        <end position="186"/>
    </location>
</feature>
<feature type="signal peptide" evidence="3">
    <location>
        <begin position="1"/>
        <end position="16"/>
    </location>
</feature>
<dbReference type="OrthoDB" id="5431326at2"/>
<evidence type="ECO:0000256" key="2">
    <source>
        <dbReference type="SAM" id="MobiDB-lite"/>
    </source>
</evidence>
<dbReference type="Gene3D" id="2.60.40.200">
    <property type="entry name" value="Superoxide dismutase, copper/zinc binding domain"/>
    <property type="match status" value="1"/>
</dbReference>
<protein>
    <submittedName>
        <fullName evidence="5">Superoxide dismutase, Cu-Zn family</fullName>
    </submittedName>
</protein>
<gene>
    <name evidence="5" type="ORF">SAMN05192570_1294</name>
</gene>
<feature type="chain" id="PRO_5011459597" evidence="3">
    <location>
        <begin position="17"/>
        <end position="190"/>
    </location>
</feature>
<dbReference type="Proteomes" id="UP000198788">
    <property type="component" value="Unassembled WGS sequence"/>
</dbReference>
<dbReference type="STRING" id="871741.SAMN05192570_1294"/>
<dbReference type="Pfam" id="PF00080">
    <property type="entry name" value="Sod_Cu"/>
    <property type="match status" value="1"/>
</dbReference>
<evidence type="ECO:0000256" key="3">
    <source>
        <dbReference type="SAM" id="SignalP"/>
    </source>
</evidence>
<keyword evidence="6" id="KW-1185">Reference proteome</keyword>
<evidence type="ECO:0000259" key="4">
    <source>
        <dbReference type="Pfam" id="PF00080"/>
    </source>
</evidence>
<feature type="region of interest" description="Disordered" evidence="2">
    <location>
        <begin position="19"/>
        <end position="39"/>
    </location>
</feature>
<dbReference type="AlphaFoldDB" id="A0A1I6PV70"/>
<dbReference type="CDD" id="cd00305">
    <property type="entry name" value="Cu-Zn_Superoxide_Dismutase"/>
    <property type="match status" value="1"/>
</dbReference>
<dbReference type="EMBL" id="FOZV01000002">
    <property type="protein sequence ID" value="SFS43935.1"/>
    <property type="molecule type" value="Genomic_DNA"/>
</dbReference>
<feature type="compositionally biased region" description="Low complexity" evidence="2">
    <location>
        <begin position="27"/>
        <end position="39"/>
    </location>
</feature>
<dbReference type="InterPro" id="IPR036423">
    <property type="entry name" value="SOD-like_Cu/Zn_dom_sf"/>
</dbReference>